<protein>
    <recommendedName>
        <fullName evidence="5 10">Proline iminopeptidase</fullName>
        <shortName evidence="10">PIP</shortName>
        <ecNumber evidence="4 10">3.4.11.5</ecNumber>
    </recommendedName>
    <alternativeName>
        <fullName evidence="9 10">Prolyl aminopeptidase</fullName>
    </alternativeName>
</protein>
<dbReference type="Pfam" id="PF00561">
    <property type="entry name" value="Abhydrolase_1"/>
    <property type="match status" value="1"/>
</dbReference>
<evidence type="ECO:0000256" key="9">
    <source>
        <dbReference type="ARBA" id="ARBA00029605"/>
    </source>
</evidence>
<dbReference type="InterPro" id="IPR005945">
    <property type="entry name" value="Pro_imino_pep"/>
</dbReference>
<dbReference type="PIRSF" id="PIRSF005539">
    <property type="entry name" value="Pept_S33_TRI_F1"/>
    <property type="match status" value="1"/>
</dbReference>
<dbReference type="EMBL" id="JQAR01000037">
    <property type="protein sequence ID" value="KRN26687.1"/>
    <property type="molecule type" value="Genomic_DNA"/>
</dbReference>
<dbReference type="InterPro" id="IPR029058">
    <property type="entry name" value="AB_hydrolase_fold"/>
</dbReference>
<feature type="active site" evidence="11">
    <location>
        <position position="274"/>
    </location>
</feature>
<dbReference type="PATRIC" id="fig|1618.3.peg.1616"/>
<dbReference type="STRING" id="1618.IV36_GL001597"/>
<dbReference type="InterPro" id="IPR000073">
    <property type="entry name" value="AB_hydrolase_1"/>
</dbReference>
<dbReference type="PRINTS" id="PR00793">
    <property type="entry name" value="PROAMNOPTASE"/>
</dbReference>
<dbReference type="PANTHER" id="PTHR43798:SF33">
    <property type="entry name" value="HYDROLASE, PUTATIVE (AFU_ORTHOLOGUE AFUA_2G14860)-RELATED"/>
    <property type="match status" value="1"/>
</dbReference>
<evidence type="ECO:0000256" key="12">
    <source>
        <dbReference type="SAM" id="MobiDB-lite"/>
    </source>
</evidence>
<dbReference type="GO" id="GO:0016020">
    <property type="term" value="C:membrane"/>
    <property type="evidence" value="ECO:0007669"/>
    <property type="project" value="TreeGrafter"/>
</dbReference>
<evidence type="ECO:0000256" key="3">
    <source>
        <dbReference type="ARBA" id="ARBA00010088"/>
    </source>
</evidence>
<proteinExistence type="inferred from homology"/>
<comment type="subcellular location">
    <subcellularLocation>
        <location evidence="2">Cell envelope</location>
    </subcellularLocation>
</comment>
<dbReference type="InterPro" id="IPR050266">
    <property type="entry name" value="AB_hydrolase_sf"/>
</dbReference>
<dbReference type="NCBIfam" id="NF045945">
    <property type="entry name" value="ProImpepLactob"/>
    <property type="match status" value="1"/>
</dbReference>
<evidence type="ECO:0000256" key="10">
    <source>
        <dbReference type="PIRNR" id="PIRNR005539"/>
    </source>
</evidence>
<dbReference type="SUPFAM" id="SSF53474">
    <property type="entry name" value="alpha/beta-Hydrolases"/>
    <property type="match status" value="1"/>
</dbReference>
<dbReference type="GO" id="GO:0004177">
    <property type="term" value="F:aminopeptidase activity"/>
    <property type="evidence" value="ECO:0007669"/>
    <property type="project" value="UniProtKB-KW"/>
</dbReference>
<sequence length="323" mass="37083">MNYFLCKRIQKSVVYVRKNNKLGVSKIENKYIREGFVPFGRYQTYYRVVGKKTKNPPLILLHGGPGSTHNYFEMLDDIAEMSQRQLIMYDQLGCGYSSIPDDERNCYKAGTWLDELENLITFLGLKEFHLLGQSWGGMLAIMYLCDRDASAAKSVVLSSTLSSAKLWAKELHRLIKYLPTDEQEAIKKAEETQNFKNPAYLKANAHFMKLYASDDPKESHEEVLRRPKKSGTESYTTAWGPNEYTPQGNLSDYEYTAKLSKIEIPALIMSGINDLSTPLVAKTMADALPNSEWHLFANSRHMPFVEENKKYMKILTEWLKNND</sequence>
<keyword evidence="6 10" id="KW-0031">Aminopeptidase</keyword>
<evidence type="ECO:0000256" key="7">
    <source>
        <dbReference type="ARBA" id="ARBA00022670"/>
    </source>
</evidence>
<keyword evidence="8 10" id="KW-0378">Hydrolase</keyword>
<evidence type="ECO:0000256" key="4">
    <source>
        <dbReference type="ARBA" id="ARBA00012568"/>
    </source>
</evidence>
<evidence type="ECO:0000256" key="1">
    <source>
        <dbReference type="ARBA" id="ARBA00001585"/>
    </source>
</evidence>
<feature type="active site" description="Proton donor" evidence="11">
    <location>
        <position position="301"/>
    </location>
</feature>
<evidence type="ECO:0000256" key="11">
    <source>
        <dbReference type="PIRSR" id="PIRSR005539-1"/>
    </source>
</evidence>
<accession>A0A0R2FDT1</accession>
<evidence type="ECO:0000256" key="2">
    <source>
        <dbReference type="ARBA" id="ARBA00004196"/>
    </source>
</evidence>
<keyword evidence="7 10" id="KW-0645">Protease</keyword>
<organism evidence="14 15">
    <name type="scientific">Liquorilactobacillus mali</name>
    <dbReference type="NCBI Taxonomy" id="1618"/>
    <lineage>
        <taxon>Bacteria</taxon>
        <taxon>Bacillati</taxon>
        <taxon>Bacillota</taxon>
        <taxon>Bacilli</taxon>
        <taxon>Lactobacillales</taxon>
        <taxon>Lactobacillaceae</taxon>
        <taxon>Liquorilactobacillus</taxon>
    </lineage>
</organism>
<comment type="similarity">
    <text evidence="3 10">Belongs to the peptidase S33 family.</text>
</comment>
<dbReference type="NCBIfam" id="TIGR01250">
    <property type="entry name" value="pro_imino_pep_2"/>
    <property type="match status" value="1"/>
</dbReference>
<comment type="function">
    <text evidence="10">Releases the N-terminal proline from various substrates.</text>
</comment>
<feature type="active site" description="Nucleophile" evidence="11">
    <location>
        <position position="134"/>
    </location>
</feature>
<comment type="catalytic activity">
    <reaction evidence="1 10">
        <text>Release of N-terminal proline from a peptide.</text>
        <dbReference type="EC" id="3.4.11.5"/>
    </reaction>
</comment>
<evidence type="ECO:0000313" key="14">
    <source>
        <dbReference type="EMBL" id="KRN26687.1"/>
    </source>
</evidence>
<dbReference type="GO" id="GO:0006508">
    <property type="term" value="P:proteolysis"/>
    <property type="evidence" value="ECO:0007669"/>
    <property type="project" value="UniProtKB-KW"/>
</dbReference>
<dbReference type="InterPro" id="IPR002410">
    <property type="entry name" value="Peptidase_S33"/>
</dbReference>
<dbReference type="EC" id="3.4.11.5" evidence="4 10"/>
<feature type="region of interest" description="Disordered" evidence="12">
    <location>
        <begin position="218"/>
        <end position="240"/>
    </location>
</feature>
<dbReference type="Proteomes" id="UP000051727">
    <property type="component" value="Unassembled WGS sequence"/>
</dbReference>
<evidence type="ECO:0000256" key="5">
    <source>
        <dbReference type="ARBA" id="ARBA00021843"/>
    </source>
</evidence>
<name>A0A0R2FDT1_9LACO</name>
<dbReference type="Gene3D" id="3.40.50.1820">
    <property type="entry name" value="alpha/beta hydrolase"/>
    <property type="match status" value="1"/>
</dbReference>
<dbReference type="AlphaFoldDB" id="A0A0R2FDT1"/>
<comment type="caution">
    <text evidence="14">The sequence shown here is derived from an EMBL/GenBank/DDBJ whole genome shotgun (WGS) entry which is preliminary data.</text>
</comment>
<evidence type="ECO:0000313" key="15">
    <source>
        <dbReference type="Proteomes" id="UP000051727"/>
    </source>
</evidence>
<evidence type="ECO:0000259" key="13">
    <source>
        <dbReference type="Pfam" id="PF00561"/>
    </source>
</evidence>
<evidence type="ECO:0000256" key="8">
    <source>
        <dbReference type="ARBA" id="ARBA00022801"/>
    </source>
</evidence>
<dbReference type="PANTHER" id="PTHR43798">
    <property type="entry name" value="MONOACYLGLYCEROL LIPASE"/>
    <property type="match status" value="1"/>
</dbReference>
<evidence type="ECO:0000256" key="6">
    <source>
        <dbReference type="ARBA" id="ARBA00022438"/>
    </source>
</evidence>
<gene>
    <name evidence="14" type="ORF">IV36_GL001597</name>
</gene>
<reference evidence="14 15" key="1">
    <citation type="journal article" date="2015" name="Genome Announc.">
        <title>Expanding the biotechnology potential of lactobacilli through comparative genomics of 213 strains and associated genera.</title>
        <authorList>
            <person name="Sun Z."/>
            <person name="Harris H.M."/>
            <person name="McCann A."/>
            <person name="Guo C."/>
            <person name="Argimon S."/>
            <person name="Zhang W."/>
            <person name="Yang X."/>
            <person name="Jeffery I.B."/>
            <person name="Cooney J.C."/>
            <person name="Kagawa T.F."/>
            <person name="Liu W."/>
            <person name="Song Y."/>
            <person name="Salvetti E."/>
            <person name="Wrobel A."/>
            <person name="Rasinkangas P."/>
            <person name="Parkhill J."/>
            <person name="Rea M.C."/>
            <person name="O'Sullivan O."/>
            <person name="Ritari J."/>
            <person name="Douillard F.P."/>
            <person name="Paul Ross R."/>
            <person name="Yang R."/>
            <person name="Briner A.E."/>
            <person name="Felis G.E."/>
            <person name="de Vos W.M."/>
            <person name="Barrangou R."/>
            <person name="Klaenhammer T.R."/>
            <person name="Caufield P.W."/>
            <person name="Cui Y."/>
            <person name="Zhang H."/>
            <person name="O'Toole P.W."/>
        </authorList>
    </citation>
    <scope>NUCLEOTIDE SEQUENCE [LARGE SCALE GENOMIC DNA]</scope>
    <source>
        <strain evidence="14 15">ATCC 27304</strain>
    </source>
</reference>
<dbReference type="GO" id="GO:0030313">
    <property type="term" value="C:cell envelope"/>
    <property type="evidence" value="ECO:0007669"/>
    <property type="project" value="UniProtKB-SubCell"/>
</dbReference>
<feature type="domain" description="AB hydrolase-1" evidence="13">
    <location>
        <begin position="56"/>
        <end position="307"/>
    </location>
</feature>